<reference evidence="1" key="1">
    <citation type="journal article" date="2012" name="Nat. Biotechnol.">
        <title>Draft genome sequence of pigeonpea (Cajanus cajan), an orphan legume crop of resource-poor farmers.</title>
        <authorList>
            <person name="Varshney R.K."/>
            <person name="Chen W."/>
            <person name="Li Y."/>
            <person name="Bharti A.K."/>
            <person name="Saxena R.K."/>
            <person name="Schlueter J.A."/>
            <person name="Donoghue M.T."/>
            <person name="Azam S."/>
            <person name="Fan G."/>
            <person name="Whaley A.M."/>
            <person name="Farmer A.D."/>
            <person name="Sheridan J."/>
            <person name="Iwata A."/>
            <person name="Tuteja R."/>
            <person name="Penmetsa R.V."/>
            <person name="Wu W."/>
            <person name="Upadhyaya H.D."/>
            <person name="Yang S.P."/>
            <person name="Shah T."/>
            <person name="Saxena K.B."/>
            <person name="Michael T."/>
            <person name="McCombie W.R."/>
            <person name="Yang B."/>
            <person name="Zhang G."/>
            <person name="Yang H."/>
            <person name="Wang J."/>
            <person name="Spillane C."/>
            <person name="Cook D.R."/>
            <person name="May G.D."/>
            <person name="Xu X."/>
            <person name="Jackson S.A."/>
        </authorList>
    </citation>
    <scope>NUCLEOTIDE SEQUENCE [LARGE SCALE GENOMIC DNA]</scope>
</reference>
<evidence type="ECO:0000313" key="2">
    <source>
        <dbReference type="Proteomes" id="UP000075243"/>
    </source>
</evidence>
<sequence length="107" mass="12033">MTSTTSFTVAWTSLNKHYANRSHPHAMSLKECFSSITKGTSSVNDYLRSIRLIVDELSLINHLVDDLDLVINALNGLGPLFCQFTTSICSRDTTLLFDELFDKLVDF</sequence>
<dbReference type="PANTHER" id="PTHR47481">
    <property type="match status" value="1"/>
</dbReference>
<dbReference type="Gramene" id="C.cajan_34450.t">
    <property type="protein sequence ID" value="C.cajan_34450.t.cds1"/>
    <property type="gene ID" value="C.cajan_34450"/>
</dbReference>
<name>A0A151RE51_CAJCA</name>
<dbReference type="AlphaFoldDB" id="A0A151RE51"/>
<gene>
    <name evidence="1" type="ORF">KK1_037919</name>
</gene>
<accession>A0A151RE51</accession>
<organism evidence="1 2">
    <name type="scientific">Cajanus cajan</name>
    <name type="common">Pigeon pea</name>
    <name type="synonym">Cajanus indicus</name>
    <dbReference type="NCBI Taxonomy" id="3821"/>
    <lineage>
        <taxon>Eukaryota</taxon>
        <taxon>Viridiplantae</taxon>
        <taxon>Streptophyta</taxon>
        <taxon>Embryophyta</taxon>
        <taxon>Tracheophyta</taxon>
        <taxon>Spermatophyta</taxon>
        <taxon>Magnoliopsida</taxon>
        <taxon>eudicotyledons</taxon>
        <taxon>Gunneridae</taxon>
        <taxon>Pentapetalae</taxon>
        <taxon>rosids</taxon>
        <taxon>fabids</taxon>
        <taxon>Fabales</taxon>
        <taxon>Fabaceae</taxon>
        <taxon>Papilionoideae</taxon>
        <taxon>50 kb inversion clade</taxon>
        <taxon>NPAAA clade</taxon>
        <taxon>indigoferoid/millettioid clade</taxon>
        <taxon>Phaseoleae</taxon>
        <taxon>Cajanus</taxon>
    </lineage>
</organism>
<dbReference type="OMA" id="HYANRSH"/>
<keyword evidence="2" id="KW-1185">Reference proteome</keyword>
<proteinExistence type="predicted"/>
<dbReference type="Proteomes" id="UP000075243">
    <property type="component" value="Unassembled WGS sequence"/>
</dbReference>
<evidence type="ECO:0000313" key="1">
    <source>
        <dbReference type="EMBL" id="KYP40743.1"/>
    </source>
</evidence>
<dbReference type="PANTHER" id="PTHR47481:SF9">
    <property type="entry name" value="RETROTRANSPOSON GAG DOMAIN-CONTAINING PROTEIN"/>
    <property type="match status" value="1"/>
</dbReference>
<evidence type="ECO:0008006" key="3">
    <source>
        <dbReference type="Google" id="ProtNLM"/>
    </source>
</evidence>
<protein>
    <recommendedName>
        <fullName evidence="3">Retrotransposon gag domain-containing protein</fullName>
    </recommendedName>
</protein>
<dbReference type="Pfam" id="PF14223">
    <property type="entry name" value="Retrotran_gag_2"/>
    <property type="match status" value="1"/>
</dbReference>
<dbReference type="EMBL" id="KQ483817">
    <property type="protein sequence ID" value="KYP40743.1"/>
    <property type="molecule type" value="Genomic_DNA"/>
</dbReference>